<accession>A0ABP8CP50</accession>
<feature type="domain" description="DUF5753" evidence="1">
    <location>
        <begin position="13"/>
        <end position="177"/>
    </location>
</feature>
<proteinExistence type="predicted"/>
<dbReference type="Pfam" id="PF19054">
    <property type="entry name" value="DUF5753"/>
    <property type="match status" value="1"/>
</dbReference>
<organism evidence="2 3">
    <name type="scientific">Actinomadura meridiana</name>
    <dbReference type="NCBI Taxonomy" id="559626"/>
    <lineage>
        <taxon>Bacteria</taxon>
        <taxon>Bacillati</taxon>
        <taxon>Actinomycetota</taxon>
        <taxon>Actinomycetes</taxon>
        <taxon>Streptosporangiales</taxon>
        <taxon>Thermomonosporaceae</taxon>
        <taxon>Actinomadura</taxon>
    </lineage>
</organism>
<dbReference type="EMBL" id="BAABAS010000028">
    <property type="protein sequence ID" value="GAA4241538.1"/>
    <property type="molecule type" value="Genomic_DNA"/>
</dbReference>
<reference evidence="3" key="1">
    <citation type="journal article" date="2019" name="Int. J. Syst. Evol. Microbiol.">
        <title>The Global Catalogue of Microorganisms (GCM) 10K type strain sequencing project: providing services to taxonomists for standard genome sequencing and annotation.</title>
        <authorList>
            <consortium name="The Broad Institute Genomics Platform"/>
            <consortium name="The Broad Institute Genome Sequencing Center for Infectious Disease"/>
            <person name="Wu L."/>
            <person name="Ma J."/>
        </authorList>
    </citation>
    <scope>NUCLEOTIDE SEQUENCE [LARGE SCALE GENOMIC DNA]</scope>
    <source>
        <strain evidence="3">JCM 17440</strain>
    </source>
</reference>
<evidence type="ECO:0000313" key="3">
    <source>
        <dbReference type="Proteomes" id="UP001501710"/>
    </source>
</evidence>
<dbReference type="Proteomes" id="UP001501710">
    <property type="component" value="Unassembled WGS sequence"/>
</dbReference>
<evidence type="ECO:0000313" key="2">
    <source>
        <dbReference type="EMBL" id="GAA4241538.1"/>
    </source>
</evidence>
<protein>
    <recommendedName>
        <fullName evidence="1">DUF5753 domain-containing protein</fullName>
    </recommendedName>
</protein>
<sequence length="182" mass="20085">MARNPRRKTPRPADAIRIYEPVAVTGLFETEDYARALLRPGQRAHRLDRAVASRMARQEVLRRDEPPWVVVLILEAAIRKIIGSKEITKAQLTSLLDLISEPNITVLVVPDDAEVYPAAGFTLFSQAGEPEIGFVESAGGTGRVIELSSKVEGLRQLWDLIFSAALPDVASEALIREVMESL</sequence>
<dbReference type="RefSeq" id="WP_344906570.1">
    <property type="nucleotide sequence ID" value="NZ_BAABAS010000028.1"/>
</dbReference>
<comment type="caution">
    <text evidence="2">The sequence shown here is derived from an EMBL/GenBank/DDBJ whole genome shotgun (WGS) entry which is preliminary data.</text>
</comment>
<dbReference type="InterPro" id="IPR043917">
    <property type="entry name" value="DUF5753"/>
</dbReference>
<gene>
    <name evidence="2" type="ORF">GCM10022254_70770</name>
</gene>
<keyword evidence="3" id="KW-1185">Reference proteome</keyword>
<name>A0ABP8CP50_9ACTN</name>
<evidence type="ECO:0000259" key="1">
    <source>
        <dbReference type="Pfam" id="PF19054"/>
    </source>
</evidence>